<sequence>MSNETEAQAAAAHFRSEHHLGNGPLGDLATLIEQTTGHQVAVVKVDDPNEHGLTMWDPKRNVTFIAVACTPNFMRQRSSLAHELAHALFRDWSTREADQLSNRSPSEIRADAFARHFLLPVDGLRELLGAPTGDLDPIDFSQVIQDFRVSPSLASIALCSAGFISEETKKVWMKTTTSAWATRFGWIDHYRSLQIESQCPRVPQRLLAAAVRGYEAGVVTVATIATLRGIDADTARQELEDAGIVPTPPLVRETSANEIHNVEVDFSDWPAELEDDKE</sequence>
<dbReference type="STRING" id="1686286.GCA_900092335_01981"/>
<dbReference type="EMBL" id="VHIR01000009">
    <property type="protein sequence ID" value="TQE43356.1"/>
    <property type="molecule type" value="Genomic_DNA"/>
</dbReference>
<accession>A0A540R6M8</accession>
<proteinExistence type="predicted"/>
<evidence type="ECO:0000313" key="3">
    <source>
        <dbReference type="EMBL" id="TQE43356.1"/>
    </source>
</evidence>
<gene>
    <name evidence="3" type="ORF">EJK80_07300</name>
</gene>
<name>A0A540R6M8_9CORY</name>
<organism evidence="3 4">
    <name type="scientific">Corynebacterium phoceense</name>
    <dbReference type="NCBI Taxonomy" id="1686286"/>
    <lineage>
        <taxon>Bacteria</taxon>
        <taxon>Bacillati</taxon>
        <taxon>Actinomycetota</taxon>
        <taxon>Actinomycetes</taxon>
        <taxon>Mycobacteriales</taxon>
        <taxon>Corynebacteriaceae</taxon>
        <taxon>Corynebacterium</taxon>
    </lineage>
</organism>
<reference evidence="3 4" key="1">
    <citation type="submission" date="2019-06" db="EMBL/GenBank/DDBJ databases">
        <title>Draft genome of C. phoceense Strain 272.</title>
        <authorList>
            <person name="Pacheco L.G.C."/>
            <person name="Barberis C.M."/>
            <person name="Almuzara M.N."/>
            <person name="Traglia G.M."/>
            <person name="Santos C.S."/>
            <person name="Rocha D.J.P.G."/>
            <person name="Aguiar E.R.G.R."/>
            <person name="Vay C.A."/>
        </authorList>
    </citation>
    <scope>NUCLEOTIDE SEQUENCE [LARGE SCALE GENOMIC DNA]</scope>
    <source>
        <strain evidence="3 4">272</strain>
    </source>
</reference>
<dbReference type="InterPro" id="IPR010359">
    <property type="entry name" value="IrrE_HExxH"/>
</dbReference>
<comment type="caution">
    <text evidence="3">The sequence shown here is derived from an EMBL/GenBank/DDBJ whole genome shotgun (WGS) entry which is preliminary data.</text>
</comment>
<dbReference type="PANTHER" id="PTHR43236:SF1">
    <property type="entry name" value="BLL7220 PROTEIN"/>
    <property type="match status" value="1"/>
</dbReference>
<dbReference type="InterPro" id="IPR052345">
    <property type="entry name" value="Rad_response_metalloprotease"/>
</dbReference>
<dbReference type="RefSeq" id="WP_066493016.1">
    <property type="nucleotide sequence ID" value="NZ_LT596208.1"/>
</dbReference>
<keyword evidence="4" id="KW-1185">Reference proteome</keyword>
<dbReference type="Gene3D" id="1.10.10.2910">
    <property type="match status" value="1"/>
</dbReference>
<dbReference type="Pfam" id="PF06114">
    <property type="entry name" value="Peptidase_M78"/>
    <property type="match status" value="1"/>
</dbReference>
<dbReference type="Proteomes" id="UP000318080">
    <property type="component" value="Unassembled WGS sequence"/>
</dbReference>
<dbReference type="PANTHER" id="PTHR43236">
    <property type="entry name" value="ANTITOXIN HIGA1"/>
    <property type="match status" value="1"/>
</dbReference>
<feature type="region of interest" description="Disordered" evidence="1">
    <location>
        <begin position="1"/>
        <end position="27"/>
    </location>
</feature>
<dbReference type="AlphaFoldDB" id="A0A540R6M8"/>
<dbReference type="GeneID" id="79853172"/>
<evidence type="ECO:0000313" key="4">
    <source>
        <dbReference type="Proteomes" id="UP000318080"/>
    </source>
</evidence>
<feature type="domain" description="IrrE N-terminal-like" evidence="2">
    <location>
        <begin position="44"/>
        <end position="154"/>
    </location>
</feature>
<protein>
    <submittedName>
        <fullName evidence="3">ImmA/IrrE family metallo-endopeptidase</fullName>
    </submittedName>
</protein>
<evidence type="ECO:0000256" key="1">
    <source>
        <dbReference type="SAM" id="MobiDB-lite"/>
    </source>
</evidence>
<evidence type="ECO:0000259" key="2">
    <source>
        <dbReference type="Pfam" id="PF06114"/>
    </source>
</evidence>